<dbReference type="Gene3D" id="1.10.246.140">
    <property type="match status" value="1"/>
</dbReference>
<keyword evidence="1" id="KW-0805">Transcription regulation</keyword>
<keyword evidence="4" id="KW-1185">Reference proteome</keyword>
<dbReference type="GO" id="GO:0070390">
    <property type="term" value="C:transcription export complex 2"/>
    <property type="evidence" value="ECO:0007669"/>
    <property type="project" value="UniProtKB-UniRule"/>
</dbReference>
<dbReference type="GO" id="GO:0005643">
    <property type="term" value="C:nuclear pore"/>
    <property type="evidence" value="ECO:0007669"/>
    <property type="project" value="UniProtKB-UniRule"/>
</dbReference>
<dbReference type="AlphaFoldDB" id="A0A5J5FC00"/>
<name>A0A5J5FC00_9PEZI</name>
<dbReference type="GO" id="GO:0015031">
    <property type="term" value="P:protein transport"/>
    <property type="evidence" value="ECO:0007669"/>
    <property type="project" value="UniProtKB-KW"/>
</dbReference>
<keyword evidence="1" id="KW-0010">Activator</keyword>
<dbReference type="GO" id="GO:0000932">
    <property type="term" value="C:P-body"/>
    <property type="evidence" value="ECO:0007669"/>
    <property type="project" value="UniProtKB-SubCell"/>
</dbReference>
<dbReference type="HAMAP" id="MF_03046">
    <property type="entry name" value="ENY2_Sus1"/>
    <property type="match status" value="1"/>
</dbReference>
<evidence type="ECO:0000313" key="4">
    <source>
        <dbReference type="Proteomes" id="UP000326924"/>
    </source>
</evidence>
<keyword evidence="1" id="KW-0813">Transport</keyword>
<proteinExistence type="inferred from homology"/>
<dbReference type="GO" id="GO:0006325">
    <property type="term" value="P:chromatin organization"/>
    <property type="evidence" value="ECO:0007669"/>
    <property type="project" value="UniProtKB-KW"/>
</dbReference>
<comment type="subcellular location">
    <subcellularLocation>
        <location evidence="1">Nucleus</location>
        <location evidence="1">Nucleoplasm</location>
    </subcellularLocation>
    <subcellularLocation>
        <location evidence="1">Cytoplasm</location>
        <location evidence="1">P-body</location>
    </subcellularLocation>
</comment>
<dbReference type="InParanoid" id="A0A5J5FC00"/>
<keyword evidence="1" id="KW-0963">Cytoplasm</keyword>
<dbReference type="Proteomes" id="UP000326924">
    <property type="component" value="Unassembled WGS sequence"/>
</dbReference>
<comment type="subunit">
    <text evidence="1">Component of the nuclear pore complex (NPC)-associated TREX-2 complex (transcription and export complex 2), composed of at least SUS1, SAC3, THP1, SEM1, and CDC31. TREX-2 contains 2 SUS1 chains. The TREX-2 complex interacts with the nucleoporin NUP1. Component of the 1.8 MDa SAGA transcription coactivator-HAT complex. SAGA is built of 5 distinct domains with specialized functions. Within the SAGA complex, SUS1, SGF11, SGF73 and UBP8 form an additional subcomplex of SAGA called the DUB module (deubiquitination module). Interacts directly with THP1, SAC3, SGF11, and with the RNA polymerase II.</text>
</comment>
<dbReference type="GO" id="GO:0003713">
    <property type="term" value="F:transcription coactivator activity"/>
    <property type="evidence" value="ECO:0007669"/>
    <property type="project" value="UniProtKB-UniRule"/>
</dbReference>
<keyword evidence="1" id="KW-0539">Nucleus</keyword>
<evidence type="ECO:0000256" key="1">
    <source>
        <dbReference type="HAMAP-Rule" id="MF_03046"/>
    </source>
</evidence>
<reference evidence="3 4" key="1">
    <citation type="submission" date="2019-09" db="EMBL/GenBank/DDBJ databases">
        <title>Draft genome of the ectomycorrhizal ascomycete Sphaerosporella brunnea.</title>
        <authorList>
            <consortium name="DOE Joint Genome Institute"/>
            <person name="Benucci G.M."/>
            <person name="Marozzi G."/>
            <person name="Antonielli L."/>
            <person name="Sanchez S."/>
            <person name="Marco P."/>
            <person name="Wang X."/>
            <person name="Falini L.B."/>
            <person name="Barry K."/>
            <person name="Haridas S."/>
            <person name="Lipzen A."/>
            <person name="Labutti K."/>
            <person name="Grigoriev I.V."/>
            <person name="Murat C."/>
            <person name="Martin F."/>
            <person name="Albertini E."/>
            <person name="Donnini D."/>
            <person name="Bonito G."/>
        </authorList>
    </citation>
    <scope>NUCLEOTIDE SEQUENCE [LARGE SCALE GENOMIC DNA]</scope>
    <source>
        <strain evidence="3 4">Sb_GMNB300</strain>
    </source>
</reference>
<keyword evidence="1" id="KW-0804">Transcription</keyword>
<comment type="similarity">
    <text evidence="1">Belongs to the ENY2 family.</text>
</comment>
<keyword evidence="1" id="KW-0509">mRNA transport</keyword>
<feature type="compositionally biased region" description="Basic residues" evidence="2">
    <location>
        <begin position="8"/>
        <end position="23"/>
    </location>
</feature>
<evidence type="ECO:0000313" key="3">
    <source>
        <dbReference type="EMBL" id="KAA8914875.1"/>
    </source>
</evidence>
<dbReference type="GO" id="GO:0006368">
    <property type="term" value="P:transcription elongation by RNA polymerase II"/>
    <property type="evidence" value="ECO:0007669"/>
    <property type="project" value="UniProtKB-UniRule"/>
</dbReference>
<keyword evidence="1" id="KW-0811">Translocation</keyword>
<accession>A0A5J5FC00</accession>
<comment type="function">
    <text evidence="1">Involved in mRNA export coupled transcription activation by association with both the TREX-2 and the SAGA complexes. At the promoters, SAGA is required for recruitment of the basal transcription machinery. It influences RNA polymerase II transcriptional activity through different activities such as TBP interaction and promoter selectivity, interaction with transcription activators, and chromatin modification through histone acetylation and deubiquitination. Within the SAGA complex, participates to a subcomplex required for deubiquitination of H2B and for the maintenance of steady-state H3 methylation levels. The TREX-2 complex functions in docking export-competent ribonucleoprotein particles (mRNPs) to the nuclear entrance of the nuclear pore complex (nuclear basket). TREX-2 participates in mRNA export and accurate chromatin positioning in the nucleus by tethering genes to the nuclear periphery. May also be involved in cytoplasmic mRNA decay by interaction with components of P-bodies.</text>
</comment>
<keyword evidence="1" id="KW-0156">Chromatin regulator</keyword>
<feature type="region of interest" description="Disordered" evidence="2">
    <location>
        <begin position="1"/>
        <end position="60"/>
    </location>
</feature>
<dbReference type="GO" id="GO:0071819">
    <property type="term" value="C:DUBm complex"/>
    <property type="evidence" value="ECO:0007669"/>
    <property type="project" value="UniProtKB-UniRule"/>
</dbReference>
<dbReference type="InterPro" id="IPR018783">
    <property type="entry name" value="TF_ENY2"/>
</dbReference>
<dbReference type="GO" id="GO:0006406">
    <property type="term" value="P:mRNA export from nucleus"/>
    <property type="evidence" value="ECO:0007669"/>
    <property type="project" value="UniProtKB-UniRule"/>
</dbReference>
<sequence length="151" mass="17127">MGDIQPLPKKHAKSTHRVQRRVIPKLPAKPRSTPHTRNTRTSTRLPPPESSQKHASGAPAEIVAEINRRLLESGELVKLESHLLQLLQEAGWTEQLRTLCQERLRDPKAGVANYADLRRSVEKEARESVPKDVRLEMVGRVLQVLRGMIEE</sequence>
<protein>
    <recommendedName>
        <fullName evidence="1">Transcription and mRNA export factor SUS1</fullName>
    </recommendedName>
</protein>
<gene>
    <name evidence="1" type="primary">SUS1</name>
    <name evidence="3" type="ORF">FN846DRAFT_925266</name>
</gene>
<organism evidence="3 4">
    <name type="scientific">Sphaerosporella brunnea</name>
    <dbReference type="NCBI Taxonomy" id="1250544"/>
    <lineage>
        <taxon>Eukaryota</taxon>
        <taxon>Fungi</taxon>
        <taxon>Dikarya</taxon>
        <taxon>Ascomycota</taxon>
        <taxon>Pezizomycotina</taxon>
        <taxon>Pezizomycetes</taxon>
        <taxon>Pezizales</taxon>
        <taxon>Pyronemataceae</taxon>
        <taxon>Sphaerosporella</taxon>
    </lineage>
</organism>
<dbReference type="EMBL" id="VXIS01000002">
    <property type="protein sequence ID" value="KAA8914875.1"/>
    <property type="molecule type" value="Genomic_DNA"/>
</dbReference>
<dbReference type="GO" id="GO:0005654">
    <property type="term" value="C:nucleoplasm"/>
    <property type="evidence" value="ECO:0007669"/>
    <property type="project" value="UniProtKB-SubCell"/>
</dbReference>
<dbReference type="OrthoDB" id="6221744at2759"/>
<comment type="caution">
    <text evidence="3">The sequence shown here is derived from an EMBL/GenBank/DDBJ whole genome shotgun (WGS) entry which is preliminary data.</text>
</comment>
<dbReference type="Pfam" id="PF10163">
    <property type="entry name" value="EnY2"/>
    <property type="match status" value="1"/>
</dbReference>
<dbReference type="GO" id="GO:0000124">
    <property type="term" value="C:SAGA complex"/>
    <property type="evidence" value="ECO:0007669"/>
    <property type="project" value="UniProtKB-UniRule"/>
</dbReference>
<keyword evidence="1" id="KW-0653">Protein transport</keyword>
<evidence type="ECO:0000256" key="2">
    <source>
        <dbReference type="SAM" id="MobiDB-lite"/>
    </source>
</evidence>
<dbReference type="PANTHER" id="PTHR12514">
    <property type="entry name" value="ENHANCER OF YELLOW 2 TRANSCRIPTION FACTOR"/>
    <property type="match status" value="1"/>
</dbReference>
<dbReference type="InterPro" id="IPR038212">
    <property type="entry name" value="TF_EnY2_sf"/>
</dbReference>